<keyword evidence="2" id="KW-0805">Transcription regulation</keyword>
<dbReference type="InterPro" id="IPR057075">
    <property type="entry name" value="bHLH_IRO3"/>
</dbReference>
<dbReference type="Gene3D" id="4.10.280.10">
    <property type="entry name" value="Helix-loop-helix DNA-binding domain"/>
    <property type="match status" value="1"/>
</dbReference>
<keyword evidence="10" id="KW-1185">Reference proteome</keyword>
<reference evidence="9" key="1">
    <citation type="submission" date="2022-05" db="EMBL/GenBank/DDBJ databases">
        <title>The Musa troglodytarum L. genome provides insights into the mechanism of non-climacteric behaviour and enrichment of carotenoids.</title>
        <authorList>
            <person name="Wang J."/>
        </authorList>
    </citation>
    <scope>NUCLEOTIDE SEQUENCE</scope>
    <source>
        <tissue evidence="9">Leaf</tissue>
    </source>
</reference>
<dbReference type="PROSITE" id="PS50888">
    <property type="entry name" value="BHLH"/>
    <property type="match status" value="1"/>
</dbReference>
<keyword evidence="5" id="KW-0539">Nucleus</keyword>
<evidence type="ECO:0000313" key="9">
    <source>
        <dbReference type="EMBL" id="URD74210.1"/>
    </source>
</evidence>
<dbReference type="GO" id="GO:0046983">
    <property type="term" value="F:protein dimerization activity"/>
    <property type="evidence" value="ECO:0007669"/>
    <property type="project" value="InterPro"/>
</dbReference>
<evidence type="ECO:0000313" key="10">
    <source>
        <dbReference type="Proteomes" id="UP001055439"/>
    </source>
</evidence>
<dbReference type="AlphaFoldDB" id="A0A9E7EC57"/>
<evidence type="ECO:0000256" key="4">
    <source>
        <dbReference type="ARBA" id="ARBA00023163"/>
    </source>
</evidence>
<feature type="region of interest" description="Disordered" evidence="7">
    <location>
        <begin position="13"/>
        <end position="41"/>
    </location>
</feature>
<feature type="region of interest" description="Disordered" evidence="7">
    <location>
        <begin position="198"/>
        <end position="259"/>
    </location>
</feature>
<sequence length="259" mass="28161">MVAKASASMAGGANAVSEQSAGRSIPSTKISRKVPKKENKAMREKMKRDHLNDLFLELGQALGKACFGLIIQFTETSRQNNGKASILVDATRLLRDLLAQVEVLKKENVALMNESHYVTEEKNELQDEKSVLKSEVEKLQNVLHEGMHSDPMAEWHSKSDLAPPTLPQSLTAALPMQQQPVAPLIDIALHQDLNPLSDAATLPPSPAAASKVSRPHARYPSPSDTWSLKLLSRNQSAAHEAQHGSGNTSDGRVEGLDNQ</sequence>
<organism evidence="9 10">
    <name type="scientific">Musa troglodytarum</name>
    <name type="common">fe'i banana</name>
    <dbReference type="NCBI Taxonomy" id="320322"/>
    <lineage>
        <taxon>Eukaryota</taxon>
        <taxon>Viridiplantae</taxon>
        <taxon>Streptophyta</taxon>
        <taxon>Embryophyta</taxon>
        <taxon>Tracheophyta</taxon>
        <taxon>Spermatophyta</taxon>
        <taxon>Magnoliopsida</taxon>
        <taxon>Liliopsida</taxon>
        <taxon>Zingiberales</taxon>
        <taxon>Musaceae</taxon>
        <taxon>Musa</taxon>
    </lineage>
</organism>
<accession>A0A9E7EC57</accession>
<keyword evidence="4" id="KW-0804">Transcription</keyword>
<dbReference type="SUPFAM" id="SSF47459">
    <property type="entry name" value="HLH, helix-loop-helix DNA-binding domain"/>
    <property type="match status" value="1"/>
</dbReference>
<dbReference type="PANTHER" id="PTHR47075:SF9">
    <property type="entry name" value="TRANSCRIPTION FACTOR BHLH47"/>
    <property type="match status" value="1"/>
</dbReference>
<feature type="coiled-coil region" evidence="6">
    <location>
        <begin position="87"/>
        <end position="142"/>
    </location>
</feature>
<evidence type="ECO:0000256" key="5">
    <source>
        <dbReference type="ARBA" id="ARBA00023242"/>
    </source>
</evidence>
<name>A0A9E7EC57_9LILI</name>
<proteinExistence type="inferred from homology"/>
<evidence type="ECO:0000256" key="2">
    <source>
        <dbReference type="ARBA" id="ARBA00023015"/>
    </source>
</evidence>
<feature type="domain" description="BHLH" evidence="8">
    <location>
        <begin position="35"/>
        <end position="97"/>
    </location>
</feature>
<feature type="compositionally biased region" description="Low complexity" evidence="7">
    <location>
        <begin position="198"/>
        <end position="210"/>
    </location>
</feature>
<evidence type="ECO:0000256" key="6">
    <source>
        <dbReference type="SAM" id="Coils"/>
    </source>
</evidence>
<dbReference type="GO" id="GO:0003677">
    <property type="term" value="F:DNA binding"/>
    <property type="evidence" value="ECO:0007669"/>
    <property type="project" value="UniProtKB-KW"/>
</dbReference>
<dbReference type="EMBL" id="CP097502">
    <property type="protein sequence ID" value="URD74210.1"/>
    <property type="molecule type" value="Genomic_DNA"/>
</dbReference>
<dbReference type="OrthoDB" id="1931098at2759"/>
<keyword evidence="6" id="KW-0175">Coiled coil</keyword>
<evidence type="ECO:0000259" key="8">
    <source>
        <dbReference type="PROSITE" id="PS50888"/>
    </source>
</evidence>
<dbReference type="InterPro" id="IPR036638">
    <property type="entry name" value="HLH_DNA-bd_sf"/>
</dbReference>
<evidence type="ECO:0000256" key="1">
    <source>
        <dbReference type="ARBA" id="ARBA00005510"/>
    </source>
</evidence>
<feature type="compositionally biased region" description="Polar residues" evidence="7">
    <location>
        <begin position="16"/>
        <end position="29"/>
    </location>
</feature>
<dbReference type="Pfam" id="PF23177">
    <property type="entry name" value="bHLH_IRO3"/>
    <property type="match status" value="1"/>
</dbReference>
<evidence type="ECO:0000256" key="7">
    <source>
        <dbReference type="SAM" id="MobiDB-lite"/>
    </source>
</evidence>
<evidence type="ECO:0000256" key="3">
    <source>
        <dbReference type="ARBA" id="ARBA00023125"/>
    </source>
</evidence>
<comment type="similarity">
    <text evidence="1">Belongs to the bHLH protein family.</text>
</comment>
<dbReference type="PANTHER" id="PTHR47075">
    <property type="entry name" value="TRANSCRIPTION FACTOR BHLH47"/>
    <property type="match status" value="1"/>
</dbReference>
<gene>
    <name evidence="9" type="ORF">MUK42_09967</name>
</gene>
<dbReference type="Proteomes" id="UP001055439">
    <property type="component" value="Chromosome 1"/>
</dbReference>
<feature type="compositionally biased region" description="Polar residues" evidence="7">
    <location>
        <begin position="222"/>
        <end position="237"/>
    </location>
</feature>
<protein>
    <submittedName>
        <fullName evidence="9">HLH</fullName>
    </submittedName>
</protein>
<dbReference type="InterPro" id="IPR011598">
    <property type="entry name" value="bHLH_dom"/>
</dbReference>
<keyword evidence="3" id="KW-0238">DNA-binding</keyword>